<dbReference type="PANTHER" id="PTHR36834:SF1">
    <property type="entry name" value="INTEGRAL MEMBRANE PROTEIN"/>
    <property type="match status" value="1"/>
</dbReference>
<keyword evidence="1" id="KW-1133">Transmembrane helix</keyword>
<gene>
    <name evidence="3" type="ORF">IAD36_09420</name>
</gene>
<dbReference type="EMBL" id="DVHH01000227">
    <property type="protein sequence ID" value="HIR55797.1"/>
    <property type="molecule type" value="Genomic_DNA"/>
</dbReference>
<dbReference type="InterPro" id="IPR053150">
    <property type="entry name" value="Teicoplanin_resist-assoc"/>
</dbReference>
<comment type="caution">
    <text evidence="3">The sequence shown here is derived from an EMBL/GenBank/DDBJ whole genome shotgun (WGS) entry which is preliminary data.</text>
</comment>
<sequence>MKRGIRAAALAFFALYCLVMLWLLFIRGRFVQQLSLASFSGEYWKWVGWSVNLTPFHTISEFLATLASRDGYLARHAFVNLAGNVVMFLPLGVFLPLLFGKLRRYWRFLLVCALAIVLIEAAQALLLVGSADVDDLILNLCGASLGFPLGALAVKLLEKGDRET</sequence>
<protein>
    <submittedName>
        <fullName evidence="3">VanZ family protein</fullName>
    </submittedName>
</protein>
<dbReference type="Proteomes" id="UP000824238">
    <property type="component" value="Unassembled WGS sequence"/>
</dbReference>
<dbReference type="AlphaFoldDB" id="A0A9D1DMX2"/>
<evidence type="ECO:0000256" key="1">
    <source>
        <dbReference type="SAM" id="Phobius"/>
    </source>
</evidence>
<evidence type="ECO:0000313" key="4">
    <source>
        <dbReference type="Proteomes" id="UP000824238"/>
    </source>
</evidence>
<keyword evidence="1" id="KW-0472">Membrane</keyword>
<feature type="transmembrane region" description="Helical" evidence="1">
    <location>
        <begin position="105"/>
        <end position="129"/>
    </location>
</feature>
<reference evidence="3" key="2">
    <citation type="journal article" date="2021" name="PeerJ">
        <title>Extensive microbial diversity within the chicken gut microbiome revealed by metagenomics and culture.</title>
        <authorList>
            <person name="Gilroy R."/>
            <person name="Ravi A."/>
            <person name="Getino M."/>
            <person name="Pursley I."/>
            <person name="Horton D.L."/>
            <person name="Alikhan N.F."/>
            <person name="Baker D."/>
            <person name="Gharbi K."/>
            <person name="Hall N."/>
            <person name="Watson M."/>
            <person name="Adriaenssens E.M."/>
            <person name="Foster-Nyarko E."/>
            <person name="Jarju S."/>
            <person name="Secka A."/>
            <person name="Antonio M."/>
            <person name="Oren A."/>
            <person name="Chaudhuri R.R."/>
            <person name="La Ragione R."/>
            <person name="Hildebrand F."/>
            <person name="Pallen M.J."/>
        </authorList>
    </citation>
    <scope>NUCLEOTIDE SEQUENCE</scope>
    <source>
        <strain evidence="3">ChiGjej3B3-7149</strain>
    </source>
</reference>
<reference evidence="3" key="1">
    <citation type="submission" date="2020-10" db="EMBL/GenBank/DDBJ databases">
        <authorList>
            <person name="Gilroy R."/>
        </authorList>
    </citation>
    <scope>NUCLEOTIDE SEQUENCE</scope>
    <source>
        <strain evidence="3">ChiGjej3B3-7149</strain>
    </source>
</reference>
<dbReference type="InterPro" id="IPR006976">
    <property type="entry name" value="VanZ-like"/>
</dbReference>
<feature type="domain" description="VanZ-like" evidence="2">
    <location>
        <begin position="13"/>
        <end position="148"/>
    </location>
</feature>
<evidence type="ECO:0000313" key="3">
    <source>
        <dbReference type="EMBL" id="HIR55797.1"/>
    </source>
</evidence>
<keyword evidence="1" id="KW-0812">Transmembrane</keyword>
<feature type="transmembrane region" description="Helical" evidence="1">
    <location>
        <begin position="78"/>
        <end position="99"/>
    </location>
</feature>
<organism evidence="3 4">
    <name type="scientific">Candidatus Scatomorpha intestinigallinarum</name>
    <dbReference type="NCBI Taxonomy" id="2840923"/>
    <lineage>
        <taxon>Bacteria</taxon>
        <taxon>Bacillati</taxon>
        <taxon>Bacillota</taxon>
        <taxon>Clostridia</taxon>
        <taxon>Eubacteriales</taxon>
        <taxon>Candidatus Scatomorpha</taxon>
    </lineage>
</organism>
<dbReference type="PANTHER" id="PTHR36834">
    <property type="entry name" value="MEMBRANE PROTEIN-RELATED"/>
    <property type="match status" value="1"/>
</dbReference>
<accession>A0A9D1DMX2</accession>
<proteinExistence type="predicted"/>
<name>A0A9D1DMX2_9FIRM</name>
<feature type="transmembrane region" description="Helical" evidence="1">
    <location>
        <begin position="7"/>
        <end position="26"/>
    </location>
</feature>
<evidence type="ECO:0000259" key="2">
    <source>
        <dbReference type="Pfam" id="PF04892"/>
    </source>
</evidence>
<dbReference type="Pfam" id="PF04892">
    <property type="entry name" value="VanZ"/>
    <property type="match status" value="1"/>
</dbReference>